<organism evidence="10 11">
    <name type="scientific">Caenorhabditis angaria</name>
    <dbReference type="NCBI Taxonomy" id="860376"/>
    <lineage>
        <taxon>Eukaryota</taxon>
        <taxon>Metazoa</taxon>
        <taxon>Ecdysozoa</taxon>
        <taxon>Nematoda</taxon>
        <taxon>Chromadorea</taxon>
        <taxon>Rhabditida</taxon>
        <taxon>Rhabditina</taxon>
        <taxon>Rhabditomorpha</taxon>
        <taxon>Rhabditoidea</taxon>
        <taxon>Rhabditidae</taxon>
        <taxon>Peloderinae</taxon>
        <taxon>Caenorhabditis</taxon>
    </lineage>
</organism>
<keyword evidence="5" id="KW-0285">Flavoprotein</keyword>
<keyword evidence="4" id="KW-0963">Cytoplasm</keyword>
<dbReference type="Gene3D" id="3.90.660.10">
    <property type="match status" value="1"/>
</dbReference>
<dbReference type="Pfam" id="PF01593">
    <property type="entry name" value="Amino_oxidase"/>
    <property type="match status" value="1"/>
</dbReference>
<evidence type="ECO:0000256" key="2">
    <source>
        <dbReference type="ARBA" id="ARBA00004496"/>
    </source>
</evidence>
<keyword evidence="11" id="KW-1185">Reference proteome</keyword>
<evidence type="ECO:0000313" key="11">
    <source>
        <dbReference type="Proteomes" id="UP001152747"/>
    </source>
</evidence>
<keyword evidence="8" id="KW-0732">Signal</keyword>
<keyword evidence="6" id="KW-0274">FAD</keyword>
<dbReference type="OrthoDB" id="2219495at2759"/>
<dbReference type="AlphaFoldDB" id="A0A9P1IWH1"/>
<evidence type="ECO:0000256" key="4">
    <source>
        <dbReference type="ARBA" id="ARBA00022490"/>
    </source>
</evidence>
<evidence type="ECO:0000313" key="10">
    <source>
        <dbReference type="EMBL" id="CAI5453560.1"/>
    </source>
</evidence>
<gene>
    <name evidence="10" type="ORF">CAMP_LOCUS16197</name>
</gene>
<name>A0A9P1IWH1_9PELO</name>
<evidence type="ECO:0000256" key="6">
    <source>
        <dbReference type="ARBA" id="ARBA00022827"/>
    </source>
</evidence>
<feature type="chain" id="PRO_5040515768" description="Amine oxidase domain-containing protein" evidence="8">
    <location>
        <begin position="24"/>
        <end position="534"/>
    </location>
</feature>
<protein>
    <recommendedName>
        <fullName evidence="9">Amine oxidase domain-containing protein</fullName>
    </recommendedName>
</protein>
<dbReference type="EMBL" id="CANHGI010000005">
    <property type="protein sequence ID" value="CAI5453560.1"/>
    <property type="molecule type" value="Genomic_DNA"/>
</dbReference>
<dbReference type="InterPro" id="IPR002937">
    <property type="entry name" value="Amino_oxidase"/>
</dbReference>
<comment type="cofactor">
    <cofactor evidence="1">
        <name>FAD</name>
        <dbReference type="ChEBI" id="CHEBI:57692"/>
    </cofactor>
</comment>
<feature type="signal peptide" evidence="8">
    <location>
        <begin position="1"/>
        <end position="23"/>
    </location>
</feature>
<comment type="similarity">
    <text evidence="3">Belongs to the flavin monoamine oxidase family.</text>
</comment>
<evidence type="ECO:0000256" key="8">
    <source>
        <dbReference type="SAM" id="SignalP"/>
    </source>
</evidence>
<dbReference type="Gene3D" id="3.50.50.60">
    <property type="entry name" value="FAD/NAD(P)-binding domain"/>
    <property type="match status" value="1"/>
</dbReference>
<sequence length="534" mass="60933">MGVNVRLVLIVIIGCGITVQKESENGDSSIKPSIAIVGAGISGLSTARRLIELGVDEFDIYEGADRIGGRIHAIPYKDGYLQMGAQFINGAENPLYKIANRLGLIADIVSDTAHVDNAKYVYGNQKVDPKDIATFLEFTQKLDPKYRKIAKFDEKTARRYTFKEIFTMDYMNFLKQRNVTIDQRNVFDSLVRSFRSYWEFEWAADWSTLSVHVLKEWNDYGPECESFATNKIGFKAILDDISHPIPRHNFKFQTRVENIELNQDTGKLRITTNYGKVRGEYDYVIVTSSLGVLKKYHHKMFTPPLPRQKIEAIEKIGFGGSCKVFFEWEQPFWTNETYSIVPLPVKGMMGKEKLDTFEEETTVLQVMDWAPNVLSAWYAGRGHQYIDNLSEEELKVKMTKLMREMYNDPNIPEPSKIIRTTLTKNELLLGSYSYMTQVQALSRISHSQLAIPVKLEGRPKILFAGEATHHRLFQTTIGGFLSGRREADRAFSDFQRNLNISKNCMDSSDAKLQDSKIFDFSKSLTVSGSETKLI</sequence>
<evidence type="ECO:0000256" key="5">
    <source>
        <dbReference type="ARBA" id="ARBA00022630"/>
    </source>
</evidence>
<dbReference type="SUPFAM" id="SSF54373">
    <property type="entry name" value="FAD-linked reductases, C-terminal domain"/>
    <property type="match status" value="1"/>
</dbReference>
<keyword evidence="7" id="KW-0560">Oxidoreductase</keyword>
<dbReference type="PANTHER" id="PTHR10742:SF405">
    <property type="entry name" value="PEROXISOMAL N(1)-ACETYL-SPERMINE_SPERMIDINE OXIDASE"/>
    <property type="match status" value="1"/>
</dbReference>
<evidence type="ECO:0000256" key="3">
    <source>
        <dbReference type="ARBA" id="ARBA00005995"/>
    </source>
</evidence>
<dbReference type="InterPro" id="IPR036188">
    <property type="entry name" value="FAD/NAD-bd_sf"/>
</dbReference>
<evidence type="ECO:0000256" key="7">
    <source>
        <dbReference type="ARBA" id="ARBA00023002"/>
    </source>
</evidence>
<dbReference type="InterPro" id="IPR050281">
    <property type="entry name" value="Flavin_monoamine_oxidase"/>
</dbReference>
<dbReference type="GO" id="GO:0005737">
    <property type="term" value="C:cytoplasm"/>
    <property type="evidence" value="ECO:0007669"/>
    <property type="project" value="UniProtKB-SubCell"/>
</dbReference>
<reference evidence="10" key="1">
    <citation type="submission" date="2022-11" db="EMBL/GenBank/DDBJ databases">
        <authorList>
            <person name="Kikuchi T."/>
        </authorList>
    </citation>
    <scope>NUCLEOTIDE SEQUENCE</scope>
    <source>
        <strain evidence="10">PS1010</strain>
    </source>
</reference>
<dbReference type="SUPFAM" id="SSF51905">
    <property type="entry name" value="FAD/NAD(P)-binding domain"/>
    <property type="match status" value="1"/>
</dbReference>
<evidence type="ECO:0000259" key="9">
    <source>
        <dbReference type="Pfam" id="PF01593"/>
    </source>
</evidence>
<comment type="subcellular location">
    <subcellularLocation>
        <location evidence="2">Cytoplasm</location>
    </subcellularLocation>
</comment>
<accession>A0A9P1IWH1</accession>
<dbReference type="GO" id="GO:0046592">
    <property type="term" value="F:polyamine oxidase activity"/>
    <property type="evidence" value="ECO:0007669"/>
    <property type="project" value="TreeGrafter"/>
</dbReference>
<feature type="domain" description="Amine oxidase" evidence="9">
    <location>
        <begin position="41"/>
        <end position="489"/>
    </location>
</feature>
<evidence type="ECO:0000256" key="1">
    <source>
        <dbReference type="ARBA" id="ARBA00001974"/>
    </source>
</evidence>
<comment type="caution">
    <text evidence="10">The sequence shown here is derived from an EMBL/GenBank/DDBJ whole genome shotgun (WGS) entry which is preliminary data.</text>
</comment>
<dbReference type="Proteomes" id="UP001152747">
    <property type="component" value="Unassembled WGS sequence"/>
</dbReference>
<dbReference type="PANTHER" id="PTHR10742">
    <property type="entry name" value="FLAVIN MONOAMINE OXIDASE"/>
    <property type="match status" value="1"/>
</dbReference>
<proteinExistence type="inferred from homology"/>